<organism evidence="2 3">
    <name type="scientific">Streptococcus parasuis</name>
    <dbReference type="NCBI Taxonomy" id="1501662"/>
    <lineage>
        <taxon>Bacteria</taxon>
        <taxon>Bacillati</taxon>
        <taxon>Bacillota</taxon>
        <taxon>Bacilli</taxon>
        <taxon>Lactobacillales</taxon>
        <taxon>Streptococcaceae</taxon>
        <taxon>Streptococcus</taxon>
    </lineage>
</organism>
<dbReference type="OrthoDB" id="9798746at2"/>
<dbReference type="EMBL" id="SHGT01000036">
    <property type="protein sequence ID" value="TAA11756.1"/>
    <property type="molecule type" value="Genomic_DNA"/>
</dbReference>
<feature type="domain" description="DUF4422" evidence="1">
    <location>
        <begin position="3"/>
        <end position="220"/>
    </location>
</feature>
<dbReference type="RefSeq" id="WP_024382925.1">
    <property type="nucleotide sequence ID" value="NZ_SHGT01000036.1"/>
</dbReference>
<accession>A0A4Q8L189</accession>
<sequence length="252" mass="29780">MSIYIITHKVFEEFTELNDYKTLLVGADKNQGLPNYQRDNDFIGNLSSKNSNYCELTGAYWIMKQSKDDIVGLVHYRRFFANASGNALSMDEIQQELQEYDIILPEKITGTFCKIPCGAKMHFITGHGREGKEAWEACARIIKNSFPEMSSAFDKFEKDREGYFYNMCIMNKTDFDSYHTWLFDILFQLEKEIDVKCYSKYNQRMFGFLSERLLTFWVKYHNMRVKEAPVIFTEPISFMDNMKQLITRRLEK</sequence>
<reference evidence="2 3" key="1">
    <citation type="submission" date="2019-02" db="EMBL/GenBank/DDBJ databases">
        <title>First genome of the species Streptococcus parasuis.</title>
        <authorList>
            <person name="Stevens M.J.A."/>
            <person name="Stephan R."/>
        </authorList>
    </citation>
    <scope>NUCLEOTIDE SEQUENCE [LARGE SCALE GENOMIC DNA]</scope>
    <source>
        <strain evidence="2 3">4253</strain>
    </source>
</reference>
<gene>
    <name evidence="2" type="ORF">EXW74_06605</name>
</gene>
<evidence type="ECO:0000313" key="2">
    <source>
        <dbReference type="EMBL" id="TAA11756.1"/>
    </source>
</evidence>
<protein>
    <submittedName>
        <fullName evidence="2">DUF4422 domain-containing protein</fullName>
    </submittedName>
</protein>
<dbReference type="AlphaFoldDB" id="A0A4Q8L189"/>
<evidence type="ECO:0000313" key="3">
    <source>
        <dbReference type="Proteomes" id="UP000291525"/>
    </source>
</evidence>
<comment type="caution">
    <text evidence="2">The sequence shown here is derived from an EMBL/GenBank/DDBJ whole genome shotgun (WGS) entry which is preliminary data.</text>
</comment>
<dbReference type="Pfam" id="PF14393">
    <property type="entry name" value="DUF4422"/>
    <property type="match status" value="1"/>
</dbReference>
<evidence type="ECO:0000259" key="1">
    <source>
        <dbReference type="Pfam" id="PF14393"/>
    </source>
</evidence>
<name>A0A4Q8L189_9STRE</name>
<proteinExistence type="predicted"/>
<dbReference type="InterPro" id="IPR025536">
    <property type="entry name" value="DUF4422"/>
</dbReference>
<dbReference type="Proteomes" id="UP000291525">
    <property type="component" value="Unassembled WGS sequence"/>
</dbReference>